<feature type="compositionally biased region" description="Basic and acidic residues" evidence="6">
    <location>
        <begin position="285"/>
        <end position="304"/>
    </location>
</feature>
<feature type="transmembrane region" description="Helical" evidence="7">
    <location>
        <begin position="798"/>
        <end position="822"/>
    </location>
</feature>
<dbReference type="OrthoDB" id="5242664at2"/>
<evidence type="ECO:0000256" key="4">
    <source>
        <dbReference type="ARBA" id="ARBA00022989"/>
    </source>
</evidence>
<dbReference type="Proteomes" id="UP000437709">
    <property type="component" value="Unassembled WGS sequence"/>
</dbReference>
<feature type="transmembrane region" description="Helical" evidence="7">
    <location>
        <begin position="715"/>
        <end position="737"/>
    </location>
</feature>
<dbReference type="EMBL" id="WHPC01000052">
    <property type="protein sequence ID" value="MPV37853.1"/>
    <property type="molecule type" value="Genomic_DNA"/>
</dbReference>
<dbReference type="GO" id="GO:0005886">
    <property type="term" value="C:plasma membrane"/>
    <property type="evidence" value="ECO:0007669"/>
    <property type="project" value="UniProtKB-SubCell"/>
</dbReference>
<feature type="transmembrane region" description="Helical" evidence="7">
    <location>
        <begin position="185"/>
        <end position="202"/>
    </location>
</feature>
<evidence type="ECO:0000256" key="2">
    <source>
        <dbReference type="ARBA" id="ARBA00022475"/>
    </source>
</evidence>
<evidence type="ECO:0000256" key="7">
    <source>
        <dbReference type="SAM" id="Phobius"/>
    </source>
</evidence>
<evidence type="ECO:0000256" key="3">
    <source>
        <dbReference type="ARBA" id="ARBA00022692"/>
    </source>
</evidence>
<feature type="transmembrane region" description="Helical" evidence="7">
    <location>
        <begin position="638"/>
        <end position="662"/>
    </location>
</feature>
<comment type="caution">
    <text evidence="8">The sequence shown here is derived from an EMBL/GenBank/DDBJ whole genome shotgun (WGS) entry which is preliminary data.</text>
</comment>
<feature type="transmembrane region" description="Helical" evidence="7">
    <location>
        <begin position="119"/>
        <end position="139"/>
    </location>
</feature>
<dbReference type="Pfam" id="PF03706">
    <property type="entry name" value="LPG_synthase_TM"/>
    <property type="match status" value="1"/>
</dbReference>
<reference evidence="8 9" key="1">
    <citation type="submission" date="2019-10" db="EMBL/GenBank/DDBJ databases">
        <title>Georgenia wutianyii sp. nov. and Georgenia yuyongxinii sp. nov. isolated from plateau pika (Ochotona curzoniae) in the Qinghai-Tibet plateau of China.</title>
        <authorList>
            <person name="Tian Z."/>
        </authorList>
    </citation>
    <scope>NUCLEOTIDE SEQUENCE [LARGE SCALE GENOMIC DNA]</scope>
    <source>
        <strain evidence="8 9">JCM 19765</strain>
    </source>
</reference>
<evidence type="ECO:0000256" key="6">
    <source>
        <dbReference type="SAM" id="MobiDB-lite"/>
    </source>
</evidence>
<evidence type="ECO:0000256" key="1">
    <source>
        <dbReference type="ARBA" id="ARBA00004651"/>
    </source>
</evidence>
<feature type="transmembrane region" description="Helical" evidence="7">
    <location>
        <begin position="858"/>
        <end position="880"/>
    </location>
</feature>
<dbReference type="PANTHER" id="PTHR39087">
    <property type="entry name" value="UPF0104 MEMBRANE PROTEIN MJ1595"/>
    <property type="match status" value="1"/>
</dbReference>
<keyword evidence="5 7" id="KW-0472">Membrane</keyword>
<dbReference type="AlphaFoldDB" id="A0A6N7ELB7"/>
<comment type="subcellular location">
    <subcellularLocation>
        <location evidence="1">Cell membrane</location>
        <topology evidence="1">Multi-pass membrane protein</topology>
    </subcellularLocation>
</comment>
<organism evidence="8 9">
    <name type="scientific">Georgenia subflava</name>
    <dbReference type="NCBI Taxonomy" id="1622177"/>
    <lineage>
        <taxon>Bacteria</taxon>
        <taxon>Bacillati</taxon>
        <taxon>Actinomycetota</taxon>
        <taxon>Actinomycetes</taxon>
        <taxon>Micrococcales</taxon>
        <taxon>Bogoriellaceae</taxon>
        <taxon>Georgenia</taxon>
    </lineage>
</organism>
<dbReference type="Gene3D" id="1.10.510.10">
    <property type="entry name" value="Transferase(Phosphotransferase) domain 1"/>
    <property type="match status" value="1"/>
</dbReference>
<feature type="transmembrane region" description="Helical" evidence="7">
    <location>
        <begin position="749"/>
        <end position="766"/>
    </location>
</feature>
<gene>
    <name evidence="8" type="ORF">GB881_12510</name>
</gene>
<protein>
    <submittedName>
        <fullName evidence="8">UPF0104 family protein</fullName>
    </submittedName>
</protein>
<keyword evidence="2" id="KW-1003">Cell membrane</keyword>
<dbReference type="Pfam" id="PF06293">
    <property type="entry name" value="Kdo"/>
    <property type="match status" value="1"/>
</dbReference>
<keyword evidence="4 7" id="KW-1133">Transmembrane helix</keyword>
<feature type="transmembrane region" description="Helical" evidence="7">
    <location>
        <begin position="674"/>
        <end position="695"/>
    </location>
</feature>
<evidence type="ECO:0000313" key="9">
    <source>
        <dbReference type="Proteomes" id="UP000437709"/>
    </source>
</evidence>
<feature type="transmembrane region" description="Helical" evidence="7">
    <location>
        <begin position="159"/>
        <end position="178"/>
    </location>
</feature>
<proteinExistence type="predicted"/>
<dbReference type="InterPro" id="IPR011009">
    <property type="entry name" value="Kinase-like_dom_sf"/>
</dbReference>
<keyword evidence="3 7" id="KW-0812">Transmembrane</keyword>
<keyword evidence="9" id="KW-1185">Reference proteome</keyword>
<feature type="transmembrane region" description="Helical" evidence="7">
    <location>
        <begin position="85"/>
        <end position="107"/>
    </location>
</feature>
<feature type="region of interest" description="Disordered" evidence="6">
    <location>
        <begin position="1"/>
        <end position="25"/>
    </location>
</feature>
<feature type="transmembrane region" description="Helical" evidence="7">
    <location>
        <begin position="607"/>
        <end position="626"/>
    </location>
</feature>
<dbReference type="SUPFAM" id="SSF56112">
    <property type="entry name" value="Protein kinase-like (PK-like)"/>
    <property type="match status" value="1"/>
</dbReference>
<evidence type="ECO:0000313" key="8">
    <source>
        <dbReference type="EMBL" id="MPV37853.1"/>
    </source>
</evidence>
<feature type="transmembrane region" description="Helical" evidence="7">
    <location>
        <begin position="43"/>
        <end position="65"/>
    </location>
</feature>
<evidence type="ECO:0000256" key="5">
    <source>
        <dbReference type="ARBA" id="ARBA00023136"/>
    </source>
</evidence>
<feature type="region of interest" description="Disordered" evidence="6">
    <location>
        <begin position="285"/>
        <end position="308"/>
    </location>
</feature>
<accession>A0A6N7ELB7</accession>
<sequence>MRQELGEGGTAVSTNAPAEDSSPRREVLLVDAPQTRVRRPGDLVALVASALGIAFVLVLAVYAHATTQGVTEDVQSAVANTLRQVLLLPVTVLEGLVTFFVPLAVLVDRLVRRSWRSALEALGTGVAAYLLALGALWLLDNVAPSTLTRGLTITSEGATVIALNAYAAGIAGLLTAVGDRSHSRMLRWSWNLLWVVLGLSVVQGNQTLPGAVVAVLLGRSAGLGMRYASGVLHERATGIALVRGLRRAGLDPVRVVRMDPLLAGTSAQAWTVTTSSPIGYTERLRERRSDAEDHQPLRTHKEPEVTTDEPLTPADLLAAVDQEGASTADTIAPDALTDPDRVLRAASSSAALTLDVESAHRLYAVWGADGTRHDVTVLDGDRHVVGVLASVWDSVRLRGLDRRPATTLREAANRAALMSFATRAAGVRAPELVGITESRDSVLMVTEHVTGARHLDELAPSELDDTLLDQVWSQVRAAHSKGLAHRDLHAEAVLVDAMDGVWVLDWENGEIISSELSRRLDLAQLLAMLAVLVGTERALASAARVLTRDQMASMAPLLQPVAMPSQTRAAAPDHRDLLATLRTELVALVPTADVAPLQLARFSVRTVVTMTLAVAVAWVLLSWLNFEEVTAAIAGANPAWMLVAFVMGLLTYVGSAMGLVAFSPEKLKMWRTTLVQVAASVVSLVAPAGIGPAALNLRYLNKAKISTPLAVATVGLVQVSQFITTILLLVVVALVTGSAGTLSAPAPPVIAGVALVVAAIGVALLVPQLRAWLWEKAAPTLQQVWPRLVWVVSNPRRLVVGIVGNLVMTTGYVIAFGASLAAFGYQLPLTNLAITYLASNSIGAVIPSPGGIGPVEGALTGGLTLAGIPAATAVSVAVLFRVLTFWGRVPIGWAALRHLQRKDAL</sequence>
<dbReference type="PANTHER" id="PTHR39087:SF2">
    <property type="entry name" value="UPF0104 MEMBRANE PROTEIN MJ1595"/>
    <property type="match status" value="1"/>
</dbReference>
<dbReference type="InterPro" id="IPR022791">
    <property type="entry name" value="L-PG_synthase/AglD"/>
</dbReference>
<dbReference type="RefSeq" id="WP_152194197.1">
    <property type="nucleotide sequence ID" value="NZ_VUKD01000001.1"/>
</dbReference>
<name>A0A6N7ELB7_9MICO</name>